<comment type="caution">
    <text evidence="4">The sequence shown here is derived from an EMBL/GenBank/DDBJ whole genome shotgun (WGS) entry which is preliminary data.</text>
</comment>
<dbReference type="EMBL" id="VXIV02003466">
    <property type="protein sequence ID" value="KAF6016799.1"/>
    <property type="molecule type" value="Genomic_DNA"/>
</dbReference>
<gene>
    <name evidence="4" type="ORF">EB796_024894</name>
</gene>
<protein>
    <submittedName>
        <fullName evidence="4">RUFY2</fullName>
    </submittedName>
</protein>
<accession>A0A7J7IS86</accession>
<evidence type="ECO:0000313" key="5">
    <source>
        <dbReference type="Proteomes" id="UP000593567"/>
    </source>
</evidence>
<dbReference type="OrthoDB" id="79871at2759"/>
<proteinExistence type="predicted"/>
<dbReference type="PROSITE" id="PS50826">
    <property type="entry name" value="RUN"/>
    <property type="match status" value="1"/>
</dbReference>
<name>A0A7J7IS86_BUGNE</name>
<dbReference type="SUPFAM" id="SSF140741">
    <property type="entry name" value="RUN domain-like"/>
    <property type="match status" value="1"/>
</dbReference>
<evidence type="ECO:0000256" key="1">
    <source>
        <dbReference type="ARBA" id="ARBA00023054"/>
    </source>
</evidence>
<keyword evidence="5" id="KW-1185">Reference proteome</keyword>
<evidence type="ECO:0000256" key="2">
    <source>
        <dbReference type="SAM" id="Coils"/>
    </source>
</evidence>
<feature type="coiled-coil region" evidence="2">
    <location>
        <begin position="98"/>
        <end position="196"/>
    </location>
</feature>
<evidence type="ECO:0000259" key="3">
    <source>
        <dbReference type="PROSITE" id="PS50826"/>
    </source>
</evidence>
<dbReference type="InterPro" id="IPR004012">
    <property type="entry name" value="Run_dom"/>
</dbReference>
<dbReference type="GO" id="GO:0005737">
    <property type="term" value="C:cytoplasm"/>
    <property type="evidence" value="ECO:0007669"/>
    <property type="project" value="TreeGrafter"/>
</dbReference>
<dbReference type="InterPro" id="IPR047335">
    <property type="entry name" value="RUFY1-3"/>
</dbReference>
<sequence>MLREFYEAGAVLLEEDAHILQGLMVGLNCIDCHLSIRDNLHLDDPVGSIDYSLYLSEASLPGPDIDVTECDSGAADLTVALDQNRFLEEHNTHLTSTLNDIKHKLQTLQESHDCLVKEHESTQKLLKDIQTENDLYRTENNRLTSEFDRKLQVTQDDVDVERETYQATREGLEQMYSESQKRLKEEIRTRQELEKEVQLQISLRAETEMATRLLEKDVHEKQDLIIALRNQLDDVKGYNIEMHSKHQLLESKHKEKMTETKKLEEIIQAIKIEKEKVNNRY</sequence>
<keyword evidence="1 2" id="KW-0175">Coiled coil</keyword>
<dbReference type="PANTHER" id="PTHR45956:SF6">
    <property type="entry name" value="RUN DOMAIN-CONTAINING PROTEIN"/>
    <property type="match status" value="1"/>
</dbReference>
<evidence type="ECO:0000313" key="4">
    <source>
        <dbReference type="EMBL" id="KAF6016799.1"/>
    </source>
</evidence>
<dbReference type="AlphaFoldDB" id="A0A7J7IS86"/>
<dbReference type="PANTHER" id="PTHR45956">
    <property type="entry name" value="RUN AND FYVE DOMAIN-CONTAINING PROTEIN 2-LIKE PROTEIN"/>
    <property type="match status" value="1"/>
</dbReference>
<dbReference type="InterPro" id="IPR037213">
    <property type="entry name" value="Run_dom_sf"/>
</dbReference>
<dbReference type="Proteomes" id="UP000593567">
    <property type="component" value="Unassembled WGS sequence"/>
</dbReference>
<feature type="domain" description="RUN" evidence="3">
    <location>
        <begin position="1"/>
        <end position="39"/>
    </location>
</feature>
<organism evidence="4 5">
    <name type="scientific">Bugula neritina</name>
    <name type="common">Brown bryozoan</name>
    <name type="synonym">Sertularia neritina</name>
    <dbReference type="NCBI Taxonomy" id="10212"/>
    <lineage>
        <taxon>Eukaryota</taxon>
        <taxon>Metazoa</taxon>
        <taxon>Spiralia</taxon>
        <taxon>Lophotrochozoa</taxon>
        <taxon>Bryozoa</taxon>
        <taxon>Gymnolaemata</taxon>
        <taxon>Cheilostomatida</taxon>
        <taxon>Flustrina</taxon>
        <taxon>Buguloidea</taxon>
        <taxon>Bugulidae</taxon>
        <taxon>Bugula</taxon>
    </lineage>
</organism>
<reference evidence="4" key="1">
    <citation type="submission" date="2020-06" db="EMBL/GenBank/DDBJ databases">
        <title>Draft genome of Bugula neritina, a colonial animal packing powerful symbionts and potential medicines.</title>
        <authorList>
            <person name="Rayko M."/>
        </authorList>
    </citation>
    <scope>NUCLEOTIDE SEQUENCE [LARGE SCALE GENOMIC DNA]</scope>
    <source>
        <strain evidence="4">Kwan_BN1</strain>
    </source>
</reference>